<dbReference type="EMBL" id="JAEQMG010000039">
    <property type="protein sequence ID" value="MBK6087532.1"/>
    <property type="molecule type" value="Genomic_DNA"/>
</dbReference>
<dbReference type="Proteomes" id="UP000633365">
    <property type="component" value="Unassembled WGS sequence"/>
</dbReference>
<feature type="domain" description="DUF3846" evidence="1">
    <location>
        <begin position="9"/>
        <end position="66"/>
    </location>
</feature>
<evidence type="ECO:0000313" key="2">
    <source>
        <dbReference type="EMBL" id="MBK6087532.1"/>
    </source>
</evidence>
<comment type="caution">
    <text evidence="2">The sequence shown here is derived from an EMBL/GenBank/DDBJ whole genome shotgun (WGS) entry which is preliminary data.</text>
</comment>
<protein>
    <submittedName>
        <fullName evidence="2">DUF3846 domain-containing protein</fullName>
    </submittedName>
</protein>
<dbReference type="RefSeq" id="WP_201426841.1">
    <property type="nucleotide sequence ID" value="NZ_JAEQMG010000039.1"/>
</dbReference>
<dbReference type="Pfam" id="PF12957">
    <property type="entry name" value="DUF3846"/>
    <property type="match status" value="1"/>
</dbReference>
<reference evidence="2" key="1">
    <citation type="submission" date="2021-01" db="EMBL/GenBank/DDBJ databases">
        <title>Genome public.</title>
        <authorList>
            <person name="Liu C."/>
            <person name="Sun Q."/>
        </authorList>
    </citation>
    <scope>NUCLEOTIDE SEQUENCE</scope>
    <source>
        <strain evidence="2">M6</strain>
    </source>
</reference>
<evidence type="ECO:0000313" key="3">
    <source>
        <dbReference type="Proteomes" id="UP000633365"/>
    </source>
</evidence>
<dbReference type="AlphaFoldDB" id="A0A934WR10"/>
<gene>
    <name evidence="2" type="ORF">JKK62_02520</name>
</gene>
<proteinExistence type="predicted"/>
<name>A0A934WR10_9FIRM</name>
<organism evidence="2 3">
    <name type="scientific">Ruminococcus difficilis</name>
    <dbReference type="NCBI Taxonomy" id="2763069"/>
    <lineage>
        <taxon>Bacteria</taxon>
        <taxon>Bacillati</taxon>
        <taxon>Bacillota</taxon>
        <taxon>Clostridia</taxon>
        <taxon>Eubacteriales</taxon>
        <taxon>Oscillospiraceae</taxon>
        <taxon>Ruminococcus</taxon>
    </lineage>
</organism>
<accession>A0A934WR10</accession>
<sequence length="83" mass="9161">MLCGAPHNVGNEEGKINGLPFNRALRDESSAILDLMFGTFFICGLGEENFTDIPDQAIPKYSKMFSRNEFLIKTESGVGVFTL</sequence>
<keyword evidence="3" id="KW-1185">Reference proteome</keyword>
<dbReference type="InterPro" id="IPR024559">
    <property type="entry name" value="DUF3846"/>
</dbReference>
<evidence type="ECO:0000259" key="1">
    <source>
        <dbReference type="Pfam" id="PF12957"/>
    </source>
</evidence>